<dbReference type="OrthoDB" id="9793489at2"/>
<gene>
    <name evidence="2" type="ORF">BXY41_10247</name>
</gene>
<evidence type="ECO:0000259" key="1">
    <source>
        <dbReference type="Pfam" id="PF00144"/>
    </source>
</evidence>
<dbReference type="PANTHER" id="PTHR43283">
    <property type="entry name" value="BETA-LACTAMASE-RELATED"/>
    <property type="match status" value="1"/>
</dbReference>
<organism evidence="2 3">
    <name type="scientific">Lacrimispora xylanisolvens</name>
    <dbReference type="NCBI Taxonomy" id="384636"/>
    <lineage>
        <taxon>Bacteria</taxon>
        <taxon>Bacillati</taxon>
        <taxon>Bacillota</taxon>
        <taxon>Clostridia</taxon>
        <taxon>Lachnospirales</taxon>
        <taxon>Lachnospiraceae</taxon>
        <taxon>Lacrimispora</taxon>
    </lineage>
</organism>
<comment type="caution">
    <text evidence="2">The sequence shown here is derived from an EMBL/GenBank/DDBJ whole genome shotgun (WGS) entry which is preliminary data.</text>
</comment>
<dbReference type="SUPFAM" id="SSF56601">
    <property type="entry name" value="beta-lactamase/transpeptidase-like"/>
    <property type="match status" value="1"/>
</dbReference>
<sequence length="443" mass="50040">MHNNKIPSKEHMEQLWLRLKESGLPIHSFLAEQGGTLLTENYQAPYTKQDLHRMFSITKSFCSLAVGYLLEDGLISLSDPITGYFPEYSDAETKSPWLMNMTIQQMLMMQTCHSSTTYKIDRQKNWVESFFLVPPTHKSGETFLYDTSAAHTLAALVKKLTGKGVLDYLREKCLDKLDFSKDAYIIKDPFGSEMGGSGLMAYSLDLLKTGRFCMNTLKHGTGVFADYLRDAVSFQVPTIHFGQTLDEKQGYGYQIWQIRNGFAMYGMGSQYVLFYPELDMVIVITANTQNIRGGQQKILDLVRDGLKEFLSPVPSFPVFSGPSHLNAVYRLLPGRQRFTRLALSLDSKEGSLTLSGPDKTYTFSFSFTEPAVSILNGYKQRIAVKALWADSRTLYLPVSVVGEYVGSIHILLTLSEDGITVWMKKIEETLFHEFSGFLTGFKE</sequence>
<reference evidence="2 3" key="1">
    <citation type="submission" date="2018-02" db="EMBL/GenBank/DDBJ databases">
        <title>Genomic Encyclopedia of Archaeal and Bacterial Type Strains, Phase II (KMG-II): from individual species to whole genera.</title>
        <authorList>
            <person name="Goeker M."/>
        </authorList>
    </citation>
    <scope>NUCLEOTIDE SEQUENCE [LARGE SCALE GENOMIC DNA]</scope>
    <source>
        <strain evidence="2 3">DSM 3808</strain>
    </source>
</reference>
<evidence type="ECO:0000313" key="2">
    <source>
        <dbReference type="EMBL" id="PPK82359.1"/>
    </source>
</evidence>
<feature type="domain" description="Beta-lactamase-related" evidence="1">
    <location>
        <begin position="34"/>
        <end position="290"/>
    </location>
</feature>
<dbReference type="Proteomes" id="UP000237749">
    <property type="component" value="Unassembled WGS sequence"/>
</dbReference>
<name>A0A2S6HWH6_9FIRM</name>
<dbReference type="InterPro" id="IPR050789">
    <property type="entry name" value="Diverse_Enzym_Activities"/>
</dbReference>
<proteinExistence type="predicted"/>
<dbReference type="InterPro" id="IPR001466">
    <property type="entry name" value="Beta-lactam-related"/>
</dbReference>
<dbReference type="AlphaFoldDB" id="A0A2S6HWH6"/>
<dbReference type="InterPro" id="IPR012338">
    <property type="entry name" value="Beta-lactam/transpept-like"/>
</dbReference>
<dbReference type="RefSeq" id="WP_104434747.1">
    <property type="nucleotide sequence ID" value="NZ_PTJA01000002.1"/>
</dbReference>
<evidence type="ECO:0000313" key="3">
    <source>
        <dbReference type="Proteomes" id="UP000237749"/>
    </source>
</evidence>
<dbReference type="EMBL" id="PTJA01000002">
    <property type="protein sequence ID" value="PPK82359.1"/>
    <property type="molecule type" value="Genomic_DNA"/>
</dbReference>
<dbReference type="PANTHER" id="PTHR43283:SF7">
    <property type="entry name" value="BETA-LACTAMASE-RELATED DOMAIN-CONTAINING PROTEIN"/>
    <property type="match status" value="1"/>
</dbReference>
<protein>
    <submittedName>
        <fullName evidence="2">CubicO group peptidase (Beta-lactamase class C family)</fullName>
    </submittedName>
</protein>
<dbReference type="Pfam" id="PF00144">
    <property type="entry name" value="Beta-lactamase"/>
    <property type="match status" value="1"/>
</dbReference>
<accession>A0A2S6HWH6</accession>
<dbReference type="Gene3D" id="3.40.710.10">
    <property type="entry name" value="DD-peptidase/beta-lactamase superfamily"/>
    <property type="match status" value="1"/>
</dbReference>
<keyword evidence="3" id="KW-1185">Reference proteome</keyword>